<keyword evidence="3" id="KW-0804">Transcription</keyword>
<organism evidence="6 7">
    <name type="scientific">Blastococcus aurantiacus</name>
    <dbReference type="NCBI Taxonomy" id="1550231"/>
    <lineage>
        <taxon>Bacteria</taxon>
        <taxon>Bacillati</taxon>
        <taxon>Actinomycetota</taxon>
        <taxon>Actinomycetes</taxon>
        <taxon>Geodermatophilales</taxon>
        <taxon>Geodermatophilaceae</taxon>
        <taxon>Blastococcus</taxon>
    </lineage>
</organism>
<dbReference type="InterPro" id="IPR013196">
    <property type="entry name" value="HTH_11"/>
</dbReference>
<dbReference type="PROSITE" id="PS51000">
    <property type="entry name" value="HTH_DEOR_2"/>
    <property type="match status" value="1"/>
</dbReference>
<evidence type="ECO:0000313" key="6">
    <source>
        <dbReference type="EMBL" id="SDF08569.1"/>
    </source>
</evidence>
<dbReference type="InterPro" id="IPR028349">
    <property type="entry name" value="PafC-like"/>
</dbReference>
<feature type="region of interest" description="Disordered" evidence="4">
    <location>
        <begin position="316"/>
        <end position="336"/>
    </location>
</feature>
<evidence type="ECO:0000256" key="4">
    <source>
        <dbReference type="SAM" id="MobiDB-lite"/>
    </source>
</evidence>
<evidence type="ECO:0000313" key="7">
    <source>
        <dbReference type="Proteomes" id="UP000199406"/>
    </source>
</evidence>
<reference evidence="7" key="1">
    <citation type="submission" date="2016-10" db="EMBL/GenBank/DDBJ databases">
        <authorList>
            <person name="Varghese N."/>
            <person name="Submissions S."/>
        </authorList>
    </citation>
    <scope>NUCLEOTIDE SEQUENCE [LARGE SCALE GENOMIC DNA]</scope>
    <source>
        <strain evidence="7">DSM 44268</strain>
    </source>
</reference>
<dbReference type="SUPFAM" id="SSF46785">
    <property type="entry name" value="Winged helix' DNA-binding domain"/>
    <property type="match status" value="1"/>
</dbReference>
<evidence type="ECO:0000259" key="5">
    <source>
        <dbReference type="PROSITE" id="PS51000"/>
    </source>
</evidence>
<dbReference type="PANTHER" id="PTHR34580">
    <property type="match status" value="1"/>
</dbReference>
<dbReference type="PANTHER" id="PTHR34580:SF3">
    <property type="entry name" value="PROTEIN PAFB"/>
    <property type="match status" value="1"/>
</dbReference>
<dbReference type="AlphaFoldDB" id="A0A1G7I882"/>
<keyword evidence="1" id="KW-0805">Transcription regulation</keyword>
<keyword evidence="2 6" id="KW-0238">DNA-binding</keyword>
<dbReference type="Pfam" id="PF13280">
    <property type="entry name" value="WYL"/>
    <property type="match status" value="1"/>
</dbReference>
<evidence type="ECO:0000256" key="1">
    <source>
        <dbReference type="ARBA" id="ARBA00023015"/>
    </source>
</evidence>
<dbReference type="Proteomes" id="UP000199406">
    <property type="component" value="Unassembled WGS sequence"/>
</dbReference>
<sequence>MTSPGNRTLRLLSLLQQRRHWPGGDLAERLGISLRTLRRDVERLREIGYPVDAQPGVDGGYRLAPGAVLPPLVLDDDEAVALTVGLQAAAQSAVAGMAEASVRALTTVTQVLPPRLRRRADALRAVTVPAAWGATGAVVDPQVLVAVAGACRDSERLEFAYVAADGARTARLTEPFRLVALGRRWYLVAYDLGRGDWRSFRLDRLSAPRVTGQRFALRTLPAEDAAAFVRRGTDARSAAHVVEALVEAPADDVRHRIGPWATVTEEPGARCRLRMETHDLNWAALALGSVEAEFTVLRPPALRDLLADWAGRFDRAASAPDVSGSRARSGGRPAAT</sequence>
<dbReference type="OrthoDB" id="8555652at2"/>
<dbReference type="GO" id="GO:0003700">
    <property type="term" value="F:DNA-binding transcription factor activity"/>
    <property type="evidence" value="ECO:0007669"/>
    <property type="project" value="InterPro"/>
</dbReference>
<protein>
    <submittedName>
        <fullName evidence="6">Predicted DNA-binding transcriptional regulator YafY, contains an HTH and WYL domains</fullName>
    </submittedName>
</protein>
<dbReference type="InterPro" id="IPR036390">
    <property type="entry name" value="WH_DNA-bd_sf"/>
</dbReference>
<dbReference type="Pfam" id="PF08279">
    <property type="entry name" value="HTH_11"/>
    <property type="match status" value="1"/>
</dbReference>
<dbReference type="Pfam" id="PF25583">
    <property type="entry name" value="WCX"/>
    <property type="match status" value="1"/>
</dbReference>
<gene>
    <name evidence="6" type="ORF">SAMN05660662_1041</name>
</gene>
<dbReference type="Gene3D" id="1.10.10.10">
    <property type="entry name" value="Winged helix-like DNA-binding domain superfamily/Winged helix DNA-binding domain"/>
    <property type="match status" value="1"/>
</dbReference>
<feature type="domain" description="HTH deoR-type" evidence="5">
    <location>
        <begin position="4"/>
        <end position="59"/>
    </location>
</feature>
<keyword evidence="7" id="KW-1185">Reference proteome</keyword>
<dbReference type="InterPro" id="IPR026881">
    <property type="entry name" value="WYL_dom"/>
</dbReference>
<dbReference type="PIRSF" id="PIRSF016838">
    <property type="entry name" value="PafC"/>
    <property type="match status" value="1"/>
</dbReference>
<dbReference type="PROSITE" id="PS00894">
    <property type="entry name" value="HTH_DEOR_1"/>
    <property type="match status" value="1"/>
</dbReference>
<dbReference type="InterPro" id="IPR051534">
    <property type="entry name" value="CBASS_pafABC_assoc_protein"/>
</dbReference>
<dbReference type="PROSITE" id="PS52050">
    <property type="entry name" value="WYL"/>
    <property type="match status" value="1"/>
</dbReference>
<name>A0A1G7I882_9ACTN</name>
<dbReference type="InterPro" id="IPR057727">
    <property type="entry name" value="WCX_dom"/>
</dbReference>
<accession>A0A1G7I882</accession>
<proteinExistence type="predicted"/>
<dbReference type="EMBL" id="FNBT01000001">
    <property type="protein sequence ID" value="SDF08569.1"/>
    <property type="molecule type" value="Genomic_DNA"/>
</dbReference>
<dbReference type="InterPro" id="IPR001034">
    <property type="entry name" value="DeoR_HTH"/>
</dbReference>
<dbReference type="InterPro" id="IPR036388">
    <property type="entry name" value="WH-like_DNA-bd_sf"/>
</dbReference>
<dbReference type="RefSeq" id="WP_091763961.1">
    <property type="nucleotide sequence ID" value="NZ_FNBT01000001.1"/>
</dbReference>
<evidence type="ECO:0000256" key="2">
    <source>
        <dbReference type="ARBA" id="ARBA00023125"/>
    </source>
</evidence>
<dbReference type="STRING" id="1550231.SAMN05660662_1041"/>
<dbReference type="GO" id="GO:0003677">
    <property type="term" value="F:DNA binding"/>
    <property type="evidence" value="ECO:0007669"/>
    <property type="project" value="UniProtKB-KW"/>
</dbReference>
<evidence type="ECO:0000256" key="3">
    <source>
        <dbReference type="ARBA" id="ARBA00023163"/>
    </source>
</evidence>
<dbReference type="InterPro" id="IPR018356">
    <property type="entry name" value="Tscrpt_reg_HTH_DeoR_CS"/>
</dbReference>